<feature type="chain" id="PRO_5043590099" description="Mid2 domain-containing protein" evidence="3">
    <location>
        <begin position="19"/>
        <end position="518"/>
    </location>
</feature>
<feature type="region of interest" description="Disordered" evidence="1">
    <location>
        <begin position="324"/>
        <end position="381"/>
    </location>
</feature>
<keyword evidence="2" id="KW-0812">Transmembrane</keyword>
<dbReference type="Proteomes" id="UP001355207">
    <property type="component" value="Chromosome 8"/>
</dbReference>
<feature type="compositionally biased region" description="Basic and acidic residues" evidence="1">
    <location>
        <begin position="506"/>
        <end position="518"/>
    </location>
</feature>
<feature type="transmembrane region" description="Helical" evidence="2">
    <location>
        <begin position="265"/>
        <end position="288"/>
    </location>
</feature>
<feature type="compositionally biased region" description="Polar residues" evidence="1">
    <location>
        <begin position="446"/>
        <end position="462"/>
    </location>
</feature>
<protein>
    <recommendedName>
        <fullName evidence="6">Mid2 domain-containing protein</fullName>
    </recommendedName>
</protein>
<evidence type="ECO:0000313" key="4">
    <source>
        <dbReference type="EMBL" id="WWC91242.1"/>
    </source>
</evidence>
<accession>A0AAX4K2Y8</accession>
<evidence type="ECO:0000256" key="1">
    <source>
        <dbReference type="SAM" id="MobiDB-lite"/>
    </source>
</evidence>
<evidence type="ECO:0000256" key="2">
    <source>
        <dbReference type="SAM" id="Phobius"/>
    </source>
</evidence>
<reference evidence="4 5" key="1">
    <citation type="submission" date="2024-01" db="EMBL/GenBank/DDBJ databases">
        <title>Comparative genomics of Cryptococcus and Kwoniella reveals pathogenesis evolution and contrasting modes of karyotype evolution via chromosome fusion or intercentromeric recombination.</title>
        <authorList>
            <person name="Coelho M.A."/>
            <person name="David-Palma M."/>
            <person name="Shea T."/>
            <person name="Bowers K."/>
            <person name="McGinley-Smith S."/>
            <person name="Mohammad A.W."/>
            <person name="Gnirke A."/>
            <person name="Yurkov A.M."/>
            <person name="Nowrousian M."/>
            <person name="Sun S."/>
            <person name="Cuomo C.A."/>
            <person name="Heitman J."/>
        </authorList>
    </citation>
    <scope>NUCLEOTIDE SEQUENCE [LARGE SCALE GENOMIC DNA]</scope>
    <source>
        <strain evidence="4 5">CBS 6074</strain>
    </source>
</reference>
<keyword evidence="2" id="KW-0472">Membrane</keyword>
<feature type="compositionally biased region" description="Low complexity" evidence="1">
    <location>
        <begin position="428"/>
        <end position="437"/>
    </location>
</feature>
<feature type="region of interest" description="Disordered" evidence="1">
    <location>
        <begin position="218"/>
        <end position="237"/>
    </location>
</feature>
<feature type="signal peptide" evidence="3">
    <location>
        <begin position="1"/>
        <end position="18"/>
    </location>
</feature>
<proteinExistence type="predicted"/>
<dbReference type="PANTHER" id="PTHR37487:SF3">
    <property type="entry name" value="CLEAVAGE_POLYADENYLATION SPECIFICITY FACTOR A SUBUNIT N-TERMINAL DOMAIN-CONTAINING PROTEIN"/>
    <property type="match status" value="1"/>
</dbReference>
<name>A0AAX4K2Y8_9TREE</name>
<dbReference type="EMBL" id="CP144105">
    <property type="protein sequence ID" value="WWC91242.1"/>
    <property type="molecule type" value="Genomic_DNA"/>
</dbReference>
<evidence type="ECO:0000313" key="5">
    <source>
        <dbReference type="Proteomes" id="UP001355207"/>
    </source>
</evidence>
<evidence type="ECO:0000256" key="3">
    <source>
        <dbReference type="SAM" id="SignalP"/>
    </source>
</evidence>
<organism evidence="4 5">
    <name type="scientific">Kwoniella dendrophila CBS 6074</name>
    <dbReference type="NCBI Taxonomy" id="1295534"/>
    <lineage>
        <taxon>Eukaryota</taxon>
        <taxon>Fungi</taxon>
        <taxon>Dikarya</taxon>
        <taxon>Basidiomycota</taxon>
        <taxon>Agaricomycotina</taxon>
        <taxon>Tremellomycetes</taxon>
        <taxon>Tremellales</taxon>
        <taxon>Cryptococcaceae</taxon>
        <taxon>Kwoniella</taxon>
    </lineage>
</organism>
<keyword evidence="2" id="KW-1133">Transmembrane helix</keyword>
<feature type="compositionally biased region" description="Polar residues" evidence="1">
    <location>
        <begin position="394"/>
        <end position="427"/>
    </location>
</feature>
<dbReference type="GeneID" id="91096853"/>
<keyword evidence="5" id="KW-1185">Reference proteome</keyword>
<dbReference type="PANTHER" id="PTHR37487">
    <property type="entry name" value="CHROMOSOME 1, WHOLE GENOME SHOTGUN SEQUENCE"/>
    <property type="match status" value="1"/>
</dbReference>
<feature type="region of interest" description="Disordered" evidence="1">
    <location>
        <begin position="394"/>
        <end position="518"/>
    </location>
</feature>
<keyword evidence="3" id="KW-0732">Signal</keyword>
<dbReference type="AlphaFoldDB" id="A0AAX4K2Y8"/>
<evidence type="ECO:0008006" key="6">
    <source>
        <dbReference type="Google" id="ProtNLM"/>
    </source>
</evidence>
<dbReference type="RefSeq" id="XP_066078004.1">
    <property type="nucleotide sequence ID" value="XM_066221907.1"/>
</dbReference>
<sequence>MLLLSTLVTTLFLPLTLGFSFSIKDFNPAQCSTANITWTGGQVPFSLTIIPAFDYPTTITIPNSAYDGAKGSYSWIVNYPDDTQFVMMMSDGSGTGTGGVSPLYKVGKGGSTTCSQRSTQTDFLFYLNETSLTQCAPVSIYWDNSAVAPVSILGAIPGGQVFQLVSANDKTNSLVWNTNIEANTQVIIGAFDSGEHGNGGSSALLTIGGSSDHSCINDLSPSSTTAGQPTATGTKSGSVGGVKTVTAITTQTSLPKGAAGLSTGALVGIIVSAVLVVVALQGALLWFCCRRQIRSLIYHRREMRGQEVKPGGEVDLGLATQHSGNLYEDEDHDPYAALGAPTTAGSRYSTARSRDDNASSVSPFLDDTILPRTGDTQHGRHDSFALSVGQSIPELNNEDLTPSPSLSNNGFGFNHSPSSPLVPNQYPSTSNSSSSRSGLTKAQLAASLSTTNPDNNDNQGNSFGARLPPQEAPLGGFRRHEDAGPIQRPNQPQAEGIEDLPPMYKPEWETDSQRGSER</sequence>
<gene>
    <name evidence="4" type="ORF">L201_006184</name>
</gene>